<sequence length="581" mass="63864">MMATVAEEIRIQTSPCPVPDTSLSPLSVKLTRKHQQNRQWSLRFVYLQCYFLTIATILGTGILGLPVTISHAGLVPFLFSFLVGFFVQALLIYLFVELLQKCQVVQLESLKTGVAECIVMDPVGGEAAGTEEEDDDDSENAQADTGLLQPDAVSLHDQSESLEPNLHLLGYLFLSRPMSHAFNFIILFQFISIGISYVLAGSEAYAALLNVSHIYVIPAFTWILTLAILVAHTVIQPITSLLTLLKGILLIVTVAVTFAVGSEVGLQSSSDFSQMGKPFLMGTVALGGIVNVMPLLYSRISHNRTQIMWFRRAVLGGLTTCTVLNILWCWAVLEIVPQTSTPERRLAAGISPAPGTPLLHSNISLEESERAGEIATIPLTKIINERYKAYSWVAELIQVFVAISVTVSFLVMGSAMKHTIDGVVSSLWSSRMEELSKSWERRMANKQTLCSAKSMAKGFTSLLAFLAIFIVSVCDPQSFIIMLEKVVSFSLNTEVGLFIFIMLRESREDRFKHMVVPLPVGECVFSLSWLLPTYFLFAVTYDVLQTVADVAHYIAVYSHSQDTPPHNVTGGLTAANASILL</sequence>
<organism evidence="2 3">
    <name type="scientific">Champsocephalus esox</name>
    <name type="common">pike icefish</name>
    <dbReference type="NCBI Taxonomy" id="159716"/>
    <lineage>
        <taxon>Eukaryota</taxon>
        <taxon>Metazoa</taxon>
        <taxon>Chordata</taxon>
        <taxon>Craniata</taxon>
        <taxon>Vertebrata</taxon>
        <taxon>Euteleostomi</taxon>
        <taxon>Actinopterygii</taxon>
        <taxon>Neopterygii</taxon>
        <taxon>Teleostei</taxon>
        <taxon>Neoteleostei</taxon>
        <taxon>Acanthomorphata</taxon>
        <taxon>Eupercaria</taxon>
        <taxon>Perciformes</taxon>
        <taxon>Notothenioidei</taxon>
        <taxon>Channichthyidae</taxon>
        <taxon>Champsocephalus</taxon>
    </lineage>
</organism>
<proteinExistence type="predicted"/>
<reference evidence="2 3" key="1">
    <citation type="journal article" date="2023" name="Mol. Biol. Evol.">
        <title>Genomics of Secondarily Temperate Adaptation in the Only Non-Antarctic Icefish.</title>
        <authorList>
            <person name="Rivera-Colon A.G."/>
            <person name="Rayamajhi N."/>
            <person name="Minhas B.F."/>
            <person name="Madrigal G."/>
            <person name="Bilyk K.T."/>
            <person name="Yoon V."/>
            <person name="Hune M."/>
            <person name="Gregory S."/>
            <person name="Cheng C.H.C."/>
            <person name="Catchen J.M."/>
        </authorList>
    </citation>
    <scope>NUCLEOTIDE SEQUENCE [LARGE SCALE GENOMIC DNA]</scope>
    <source>
        <strain evidence="2">JC2023a</strain>
    </source>
</reference>
<keyword evidence="1" id="KW-0472">Membrane</keyword>
<feature type="transmembrane region" description="Helical" evidence="1">
    <location>
        <begin position="181"/>
        <end position="200"/>
    </location>
</feature>
<dbReference type="PANTHER" id="PTHR16189">
    <property type="entry name" value="TRANSMEMBRANE PROTEIN 104-RELATED"/>
    <property type="match status" value="1"/>
</dbReference>
<dbReference type="AlphaFoldDB" id="A0AAN8CQG0"/>
<feature type="transmembrane region" description="Helical" evidence="1">
    <location>
        <begin position="247"/>
        <end position="266"/>
    </location>
</feature>
<feature type="transmembrane region" description="Helical" evidence="1">
    <location>
        <begin position="44"/>
        <end position="65"/>
    </location>
</feature>
<dbReference type="EMBL" id="JAULUE010002049">
    <property type="protein sequence ID" value="KAK5906675.1"/>
    <property type="molecule type" value="Genomic_DNA"/>
</dbReference>
<keyword evidence="3" id="KW-1185">Reference proteome</keyword>
<dbReference type="Proteomes" id="UP001335648">
    <property type="component" value="Unassembled WGS sequence"/>
</dbReference>
<evidence type="ECO:0000313" key="3">
    <source>
        <dbReference type="Proteomes" id="UP001335648"/>
    </source>
</evidence>
<feature type="transmembrane region" description="Helical" evidence="1">
    <location>
        <begin position="77"/>
        <end position="96"/>
    </location>
</feature>
<feature type="transmembrane region" description="Helical" evidence="1">
    <location>
        <begin position="278"/>
        <end position="297"/>
    </location>
</feature>
<comment type="caution">
    <text evidence="2">The sequence shown here is derived from an EMBL/GenBank/DDBJ whole genome shotgun (WGS) entry which is preliminary data.</text>
</comment>
<accession>A0AAN8CQG0</accession>
<feature type="transmembrane region" description="Helical" evidence="1">
    <location>
        <begin position="479"/>
        <end position="503"/>
    </location>
</feature>
<feature type="transmembrane region" description="Helical" evidence="1">
    <location>
        <begin position="515"/>
        <end position="537"/>
    </location>
</feature>
<feature type="transmembrane region" description="Helical" evidence="1">
    <location>
        <begin position="389"/>
        <end position="411"/>
    </location>
</feature>
<feature type="transmembrane region" description="Helical" evidence="1">
    <location>
        <begin position="455"/>
        <end position="473"/>
    </location>
</feature>
<feature type="transmembrane region" description="Helical" evidence="1">
    <location>
        <begin position="309"/>
        <end position="333"/>
    </location>
</feature>
<evidence type="ECO:0000313" key="2">
    <source>
        <dbReference type="EMBL" id="KAK5906675.1"/>
    </source>
</evidence>
<gene>
    <name evidence="2" type="ORF">CesoFtcFv8_004600</name>
</gene>
<name>A0AAN8CQG0_9TELE</name>
<dbReference type="PANTHER" id="PTHR16189:SF6">
    <property type="entry name" value="AMINO ACID TRANSPORTER TRANSMEMBRANE DOMAIN-CONTAINING PROTEIN"/>
    <property type="match status" value="1"/>
</dbReference>
<protein>
    <submittedName>
        <fullName evidence="2">Uncharacterized protein</fullName>
    </submittedName>
</protein>
<feature type="transmembrane region" description="Helical" evidence="1">
    <location>
        <begin position="212"/>
        <end position="235"/>
    </location>
</feature>
<evidence type="ECO:0000256" key="1">
    <source>
        <dbReference type="SAM" id="Phobius"/>
    </source>
</evidence>
<keyword evidence="1" id="KW-1133">Transmembrane helix</keyword>
<keyword evidence="1" id="KW-0812">Transmembrane</keyword>